<gene>
    <name evidence="1" type="ORF">ENO04_00150</name>
</gene>
<sequence>MSASLAAELIKALVDFERKVEEIKKDVIRRGSSTLIEIGDREGRAITLLAEQLVEAVKDELMKQVKEEKKRIEEIKAIEKKSLMERLLELAKKNEDKAVEECFKEALRLLGL</sequence>
<organism evidence="1">
    <name type="scientific">Fervidicoccus fontis</name>
    <dbReference type="NCBI Taxonomy" id="683846"/>
    <lineage>
        <taxon>Archaea</taxon>
        <taxon>Thermoproteota</taxon>
        <taxon>Thermoprotei</taxon>
        <taxon>Fervidicoccales</taxon>
        <taxon>Fervidicoccaceae</taxon>
        <taxon>Fervidicoccus</taxon>
    </lineage>
</organism>
<proteinExistence type="predicted"/>
<accession>A0A7C1HVV8</accession>
<dbReference type="EMBL" id="DSDY01000007">
    <property type="protein sequence ID" value="HDS10026.1"/>
    <property type="molecule type" value="Genomic_DNA"/>
</dbReference>
<protein>
    <submittedName>
        <fullName evidence="1">Uncharacterized protein</fullName>
    </submittedName>
</protein>
<comment type="caution">
    <text evidence="1">The sequence shown here is derived from an EMBL/GenBank/DDBJ whole genome shotgun (WGS) entry which is preliminary data.</text>
</comment>
<dbReference type="AlphaFoldDB" id="A0A7C1HVV8"/>
<evidence type="ECO:0000313" key="1">
    <source>
        <dbReference type="EMBL" id="HDS10026.1"/>
    </source>
</evidence>
<reference evidence="1" key="1">
    <citation type="journal article" date="2020" name="mSystems">
        <title>Genome- and Community-Level Interaction Insights into Carbon Utilization and Element Cycling Functions of Hydrothermarchaeota in Hydrothermal Sediment.</title>
        <authorList>
            <person name="Zhou Z."/>
            <person name="Liu Y."/>
            <person name="Xu W."/>
            <person name="Pan J."/>
            <person name="Luo Z.H."/>
            <person name="Li M."/>
        </authorList>
    </citation>
    <scope>NUCLEOTIDE SEQUENCE [LARGE SCALE GENOMIC DNA]</scope>
    <source>
        <strain evidence="1">SpSt-123</strain>
    </source>
</reference>
<name>A0A7C1HVV8_9CREN</name>